<name>A0A087C1D6_9BIFI</name>
<dbReference type="EMBL" id="JGZE01000010">
    <property type="protein sequence ID" value="KFI77086.1"/>
    <property type="molecule type" value="Genomic_DNA"/>
</dbReference>
<dbReference type="AlphaFoldDB" id="A0A087C1D6"/>
<reference evidence="1 2" key="1">
    <citation type="submission" date="2014-03" db="EMBL/GenBank/DDBJ databases">
        <title>Genomics of Bifidobacteria.</title>
        <authorList>
            <person name="Ventura M."/>
            <person name="Milani C."/>
            <person name="Lugli G.A."/>
        </authorList>
    </citation>
    <scope>NUCLEOTIDE SEQUENCE [LARGE SCALE GENOMIC DNA]</scope>
    <source>
        <strain evidence="1 2">DSM 21395</strain>
    </source>
</reference>
<gene>
    <name evidence="1" type="ORF">BMON_0645</name>
</gene>
<dbReference type="STRING" id="1437603.GCA_000771525_00251"/>
<organism evidence="1 2">
    <name type="scientific">Bifidobacterium mongoliense DSM 21395</name>
    <dbReference type="NCBI Taxonomy" id="1437603"/>
    <lineage>
        <taxon>Bacteria</taxon>
        <taxon>Bacillati</taxon>
        <taxon>Actinomycetota</taxon>
        <taxon>Actinomycetes</taxon>
        <taxon>Bifidobacteriales</taxon>
        <taxon>Bifidobacteriaceae</taxon>
        <taxon>Bifidobacterium</taxon>
    </lineage>
</organism>
<accession>A0A087C1D6</accession>
<protein>
    <submittedName>
        <fullName evidence="1">Uncharacterized protein</fullName>
    </submittedName>
</protein>
<evidence type="ECO:0000313" key="1">
    <source>
        <dbReference type="EMBL" id="KFI77086.1"/>
    </source>
</evidence>
<evidence type="ECO:0000313" key="2">
    <source>
        <dbReference type="Proteomes" id="UP000029082"/>
    </source>
</evidence>
<keyword evidence="2" id="KW-1185">Reference proteome</keyword>
<dbReference type="Proteomes" id="UP000029082">
    <property type="component" value="Unassembled WGS sequence"/>
</dbReference>
<comment type="caution">
    <text evidence="1">The sequence shown here is derived from an EMBL/GenBank/DDBJ whole genome shotgun (WGS) entry which is preliminary data.</text>
</comment>
<sequence>MKVYVTNAMSMHMLVLTSNRDAASERELDVSMVVDVAVEIDTRQ</sequence>
<proteinExistence type="predicted"/>